<sequence>MPNLSGYVLVSFPNIRKQEFQKSVVFIFHHGDEGAMGFFINLPLQRQDWPEALENVILTSSGTMLWGGPSDMGRGFLLHSQDYFTEETLRIGENYGVSPAKETKNFTDLTLPQIFPQYTLTLIGYATWRSGQIEEELMNHDWIAMPATLKLIFEVAPIDKWDVALSMLNLPQDTVLTYYPGSVG</sequence>
<dbReference type="Proteomes" id="UP000239425">
    <property type="component" value="Unassembled WGS sequence"/>
</dbReference>
<dbReference type="SUPFAM" id="SSF143456">
    <property type="entry name" value="VC0467-like"/>
    <property type="match status" value="1"/>
</dbReference>
<dbReference type="PANTHER" id="PTHR30327">
    <property type="entry name" value="UNCHARACTERIZED PROTEIN YQGE"/>
    <property type="match status" value="1"/>
</dbReference>
<dbReference type="HAMAP" id="MF_00758">
    <property type="entry name" value="UPF0301"/>
    <property type="match status" value="1"/>
</dbReference>
<keyword evidence="4" id="KW-1185">Reference proteome</keyword>
<evidence type="ECO:0000313" key="3">
    <source>
        <dbReference type="EMBL" id="PPE03360.1"/>
    </source>
</evidence>
<comment type="similarity">
    <text evidence="1 2">Belongs to the UPF0301 (AlgH) family.</text>
</comment>
<dbReference type="Gene3D" id="3.30.70.1300">
    <property type="entry name" value="VC0467-like domains"/>
    <property type="match status" value="1"/>
</dbReference>
<dbReference type="GO" id="GO:0005829">
    <property type="term" value="C:cytosol"/>
    <property type="evidence" value="ECO:0007669"/>
    <property type="project" value="TreeGrafter"/>
</dbReference>
<gene>
    <name evidence="3" type="ORF">HCUR_01191</name>
</gene>
<organism evidence="3 4">
    <name type="scientific">Holospora curviuscula</name>
    <dbReference type="NCBI Taxonomy" id="1082868"/>
    <lineage>
        <taxon>Bacteria</taxon>
        <taxon>Pseudomonadati</taxon>
        <taxon>Pseudomonadota</taxon>
        <taxon>Alphaproteobacteria</taxon>
        <taxon>Holosporales</taxon>
        <taxon>Holosporaceae</taxon>
        <taxon>Holospora</taxon>
    </lineage>
</organism>
<evidence type="ECO:0000256" key="2">
    <source>
        <dbReference type="HAMAP-Rule" id="MF_00758"/>
    </source>
</evidence>
<dbReference type="RefSeq" id="WP_165780799.1">
    <property type="nucleotide sequence ID" value="NZ_PHHC01000108.1"/>
</dbReference>
<proteinExistence type="inferred from homology"/>
<accession>A0A2S5R7T0</accession>
<evidence type="ECO:0000256" key="1">
    <source>
        <dbReference type="ARBA" id="ARBA00009600"/>
    </source>
</evidence>
<dbReference type="PANTHER" id="PTHR30327:SF1">
    <property type="entry name" value="UPF0301 PROTEIN YQGE"/>
    <property type="match status" value="1"/>
</dbReference>
<dbReference type="EMBL" id="PHHC01000108">
    <property type="protein sequence ID" value="PPE03360.1"/>
    <property type="molecule type" value="Genomic_DNA"/>
</dbReference>
<dbReference type="Pfam" id="PF02622">
    <property type="entry name" value="DUF179"/>
    <property type="match status" value="1"/>
</dbReference>
<evidence type="ECO:0000313" key="4">
    <source>
        <dbReference type="Proteomes" id="UP000239425"/>
    </source>
</evidence>
<dbReference type="AlphaFoldDB" id="A0A2S5R7T0"/>
<dbReference type="Gene3D" id="3.40.1740.10">
    <property type="entry name" value="VC0467-like"/>
    <property type="match status" value="1"/>
</dbReference>
<reference evidence="3 4" key="1">
    <citation type="submission" date="2017-11" db="EMBL/GenBank/DDBJ databases">
        <title>Comparative genomic analysis of Holospora spp., intranuclear symbionts of paramecia.</title>
        <authorList>
            <person name="Garushyants S.K."/>
            <person name="Beliavskaya A."/>
            <person name="Malko D.B."/>
            <person name="Logacheva M.D."/>
            <person name="Rautian M.S."/>
            <person name="Gelfand M.S."/>
        </authorList>
    </citation>
    <scope>NUCLEOTIDE SEQUENCE [LARGE SCALE GENOMIC DNA]</scope>
    <source>
        <strain evidence="4">02AZ16</strain>
    </source>
</reference>
<name>A0A2S5R7T0_9PROT</name>
<comment type="caution">
    <text evidence="3">The sequence shown here is derived from an EMBL/GenBank/DDBJ whole genome shotgun (WGS) entry which is preliminary data.</text>
</comment>
<dbReference type="InterPro" id="IPR003774">
    <property type="entry name" value="AlgH-like"/>
</dbReference>
<protein>
    <recommendedName>
        <fullName evidence="2">UPF0301 protein HCUR_01191</fullName>
    </recommendedName>
</protein>